<protein>
    <recommendedName>
        <fullName evidence="5">Kynureninase</fullName>
        <ecNumber evidence="5">3.7.1.3</ecNumber>
    </recommendedName>
</protein>
<dbReference type="SUPFAM" id="SSF53383">
    <property type="entry name" value="PLP-dependent transferases"/>
    <property type="match status" value="1"/>
</dbReference>
<sequence>MAQRAAELDAADPLASYLDAFVRTEGVVAYLDGNSLGRPLRATRERLASFVDGAWGDRLIRAWDEEWMAAPTELGDTIGRVCLGATAGQTVVADSTTVLLYKLVRAAVDAQVRDHPGRTEVVVDTDNFPTDRFVVEGVAAERGLELRWVTPDRDGTVTADQVRAVVSERTALVLLSGIAYKSGQIADVAAITQVAHEAGALVLWDLCHSVGSVELTLDAHEVDLAVGCTYKYLNGGPGAPAFAYLAERHQGRLRQPVQGWMGAADVFAMAEHYQPADGVRQLISGTPPIVGMLPMRDMLALIERAGMAAVRRKSTALTAFAVEVADELLAGHGVRLASPRDPEVRGSHITLEHPDFRAVTVELWERSVIPDFRPPSGLRIGLSPLSTSFAEVATGLSVVADVLTSPRA</sequence>
<dbReference type="Pfam" id="PF22580">
    <property type="entry name" value="KYNU_C"/>
    <property type="match status" value="1"/>
</dbReference>
<comment type="function">
    <text evidence="5">Catalyzes the cleavage of L-kynurenine (L-Kyn) and L-3-hydroxykynurenine (L-3OHKyn) into anthranilic acid (AA) and 3-hydroxyanthranilic acid (3-OHAA), respectively.</text>
</comment>
<comment type="cofactor">
    <cofactor evidence="1 5 6">
        <name>pyridoxal 5'-phosphate</name>
        <dbReference type="ChEBI" id="CHEBI:597326"/>
    </cofactor>
</comment>
<keyword evidence="3 5" id="KW-0378">Hydrolase</keyword>
<dbReference type="AlphaFoldDB" id="A0A316TFC0"/>
<dbReference type="Pfam" id="PF01053">
    <property type="entry name" value="Cys_Met_Meta_PP"/>
    <property type="match status" value="1"/>
</dbReference>
<evidence type="ECO:0000313" key="7">
    <source>
        <dbReference type="EMBL" id="PWN01202.1"/>
    </source>
</evidence>
<dbReference type="UniPathway" id="UPA00253">
    <property type="reaction ID" value="UER00329"/>
</dbReference>
<comment type="similarity">
    <text evidence="6">Belongs to the trans-sulfuration enzymes family.</text>
</comment>
<comment type="catalytic activity">
    <reaction evidence="5">
        <text>L-kynurenine + H2O = anthranilate + L-alanine + H(+)</text>
        <dbReference type="Rhea" id="RHEA:16813"/>
        <dbReference type="ChEBI" id="CHEBI:15377"/>
        <dbReference type="ChEBI" id="CHEBI:15378"/>
        <dbReference type="ChEBI" id="CHEBI:16567"/>
        <dbReference type="ChEBI" id="CHEBI:57959"/>
        <dbReference type="ChEBI" id="CHEBI:57972"/>
        <dbReference type="EC" id="3.7.1.3"/>
    </reaction>
</comment>
<evidence type="ECO:0000256" key="4">
    <source>
        <dbReference type="ARBA" id="ARBA00022898"/>
    </source>
</evidence>
<keyword evidence="8" id="KW-1185">Reference proteome</keyword>
<accession>A0A316TFC0</accession>
<reference evidence="7 8" key="1">
    <citation type="submission" date="2018-05" db="EMBL/GenBank/DDBJ databases">
        <title>Nocardioides silvaticus genome.</title>
        <authorList>
            <person name="Li C."/>
            <person name="Wang G."/>
        </authorList>
    </citation>
    <scope>NUCLEOTIDE SEQUENCE [LARGE SCALE GENOMIC DNA]</scope>
    <source>
        <strain evidence="7 8">CCTCC AB 2018079</strain>
    </source>
</reference>
<dbReference type="GO" id="GO:0009435">
    <property type="term" value="P:NAD+ biosynthetic process"/>
    <property type="evidence" value="ECO:0007669"/>
    <property type="project" value="UniProtKB-UniPathway"/>
</dbReference>
<organism evidence="7 8">
    <name type="scientific">Nocardioides silvaticus</name>
    <dbReference type="NCBI Taxonomy" id="2201891"/>
    <lineage>
        <taxon>Bacteria</taxon>
        <taxon>Bacillati</taxon>
        <taxon>Actinomycetota</taxon>
        <taxon>Actinomycetes</taxon>
        <taxon>Propionibacteriales</taxon>
        <taxon>Nocardioidaceae</taxon>
        <taxon>Nocardioides</taxon>
    </lineage>
</organism>
<dbReference type="GO" id="GO:0097053">
    <property type="term" value="P:L-kynurenine catabolic process"/>
    <property type="evidence" value="ECO:0007669"/>
    <property type="project" value="UniProtKB-UniPathway"/>
</dbReference>
<dbReference type="InterPro" id="IPR015421">
    <property type="entry name" value="PyrdxlP-dep_Trfase_major"/>
</dbReference>
<dbReference type="PANTHER" id="PTHR14084:SF0">
    <property type="entry name" value="KYNURENINASE"/>
    <property type="match status" value="1"/>
</dbReference>
<dbReference type="Gene3D" id="3.90.1150.10">
    <property type="entry name" value="Aspartate Aminotransferase, domain 1"/>
    <property type="match status" value="1"/>
</dbReference>
<dbReference type="GO" id="GO:0019346">
    <property type="term" value="P:transsulfuration"/>
    <property type="evidence" value="ECO:0007669"/>
    <property type="project" value="InterPro"/>
</dbReference>
<proteinExistence type="inferred from homology"/>
<dbReference type="PANTHER" id="PTHR14084">
    <property type="entry name" value="KYNURENINASE"/>
    <property type="match status" value="1"/>
</dbReference>
<gene>
    <name evidence="7" type="ORF">DJ010_19900</name>
</gene>
<evidence type="ECO:0000313" key="8">
    <source>
        <dbReference type="Proteomes" id="UP000245507"/>
    </source>
</evidence>
<dbReference type="GO" id="GO:0030429">
    <property type="term" value="F:kynureninase activity"/>
    <property type="evidence" value="ECO:0007669"/>
    <property type="project" value="UniProtKB-EC"/>
</dbReference>
<comment type="pathway">
    <text evidence="5">Amino-acid degradation; L-kynurenine degradation; L-alanine and anthranilate from L-kynurenine: step 1/1.</text>
</comment>
<dbReference type="Proteomes" id="UP000245507">
    <property type="component" value="Unassembled WGS sequence"/>
</dbReference>
<comment type="pathway">
    <text evidence="5">Cofactor biosynthesis; NAD(+) biosynthesis; quinolinate from L-kynurenine: step 2/3.</text>
</comment>
<comment type="catalytic activity">
    <reaction evidence="5">
        <text>3-hydroxy-L-kynurenine + H2O = 3-hydroxyanthranilate + L-alanine + H(+)</text>
        <dbReference type="Rhea" id="RHEA:25143"/>
        <dbReference type="ChEBI" id="CHEBI:15377"/>
        <dbReference type="ChEBI" id="CHEBI:15378"/>
        <dbReference type="ChEBI" id="CHEBI:36559"/>
        <dbReference type="ChEBI" id="CHEBI:57972"/>
        <dbReference type="ChEBI" id="CHEBI:58125"/>
        <dbReference type="EC" id="3.7.1.3"/>
    </reaction>
</comment>
<keyword evidence="2 5" id="KW-0662">Pyridine nucleotide biosynthesis</keyword>
<dbReference type="EMBL" id="QGDD01000011">
    <property type="protein sequence ID" value="PWN01202.1"/>
    <property type="molecule type" value="Genomic_DNA"/>
</dbReference>
<dbReference type="InterPro" id="IPR010111">
    <property type="entry name" value="Kynureninase"/>
</dbReference>
<evidence type="ECO:0000256" key="6">
    <source>
        <dbReference type="RuleBase" id="RU362118"/>
    </source>
</evidence>
<dbReference type="OrthoDB" id="9812626at2"/>
<comment type="caution">
    <text evidence="7">The sequence shown here is derived from an EMBL/GenBank/DDBJ whole genome shotgun (WGS) entry which is preliminary data.</text>
</comment>
<dbReference type="InterPro" id="IPR000277">
    <property type="entry name" value="Cys/Met-Metab_PyrdxlP-dep_enz"/>
</dbReference>
<dbReference type="GO" id="GO:0005737">
    <property type="term" value="C:cytoplasm"/>
    <property type="evidence" value="ECO:0007669"/>
    <property type="project" value="InterPro"/>
</dbReference>
<comment type="subunit">
    <text evidence="5">Homodimer.</text>
</comment>
<dbReference type="GO" id="GO:0019441">
    <property type="term" value="P:L-tryptophan catabolic process to kynurenine"/>
    <property type="evidence" value="ECO:0007669"/>
    <property type="project" value="TreeGrafter"/>
</dbReference>
<keyword evidence="4 5" id="KW-0663">Pyridoxal phosphate</keyword>
<evidence type="ECO:0000256" key="1">
    <source>
        <dbReference type="ARBA" id="ARBA00001933"/>
    </source>
</evidence>
<dbReference type="EC" id="3.7.1.3" evidence="5"/>
<comment type="similarity">
    <text evidence="5">Belongs to the kynureninase family.</text>
</comment>
<evidence type="ECO:0000256" key="3">
    <source>
        <dbReference type="ARBA" id="ARBA00022801"/>
    </source>
</evidence>
<dbReference type="GO" id="GO:0030170">
    <property type="term" value="F:pyridoxal phosphate binding"/>
    <property type="evidence" value="ECO:0007669"/>
    <property type="project" value="InterPro"/>
</dbReference>
<name>A0A316TFC0_9ACTN</name>
<dbReference type="InterPro" id="IPR015424">
    <property type="entry name" value="PyrdxlP-dep_Trfase"/>
</dbReference>
<evidence type="ECO:0000256" key="2">
    <source>
        <dbReference type="ARBA" id="ARBA00022642"/>
    </source>
</evidence>
<dbReference type="UniPathway" id="UPA00334">
    <property type="reaction ID" value="UER00455"/>
</dbReference>
<dbReference type="InterPro" id="IPR015422">
    <property type="entry name" value="PyrdxlP-dep_Trfase_small"/>
</dbReference>
<dbReference type="Gene3D" id="3.40.640.10">
    <property type="entry name" value="Type I PLP-dependent aspartate aminotransferase-like (Major domain)"/>
    <property type="match status" value="1"/>
</dbReference>
<dbReference type="PIRSF" id="PIRSF038800">
    <property type="entry name" value="KYNU"/>
    <property type="match status" value="1"/>
</dbReference>
<dbReference type="GO" id="GO:0043420">
    <property type="term" value="P:anthranilate metabolic process"/>
    <property type="evidence" value="ECO:0007669"/>
    <property type="project" value="TreeGrafter"/>
</dbReference>
<evidence type="ECO:0000256" key="5">
    <source>
        <dbReference type="PIRNR" id="PIRNR038800"/>
    </source>
</evidence>